<proteinExistence type="predicted"/>
<evidence type="ECO:0000313" key="2">
    <source>
        <dbReference type="EMBL" id="CAD2074047.1"/>
    </source>
</evidence>
<evidence type="ECO:0000313" key="3">
    <source>
        <dbReference type="Proteomes" id="UP000521032"/>
    </source>
</evidence>
<comment type="caution">
    <text evidence="2">The sequence shown here is derived from an EMBL/GenBank/DDBJ whole genome shotgun (WGS) entry which is preliminary data.</text>
</comment>
<dbReference type="Proteomes" id="UP000521032">
    <property type="component" value="Unassembled WGS sequence"/>
</dbReference>
<dbReference type="EMBL" id="CAJEWE010000007">
    <property type="protein sequence ID" value="CAD2074047.1"/>
    <property type="molecule type" value="Genomic_DNA"/>
</dbReference>
<keyword evidence="3" id="KW-1185">Reference proteome</keyword>
<sequence>MSKVKDAHLFYIFIFGDLLMIASIILWLTNAFQGSIIYTLFLVGLFISFVCMILLSIRGKKYNN</sequence>
<feature type="transmembrane region" description="Helical" evidence="1">
    <location>
        <begin position="9"/>
        <end position="29"/>
    </location>
</feature>
<keyword evidence="1" id="KW-1133">Transmembrane helix</keyword>
<feature type="transmembrane region" description="Helical" evidence="1">
    <location>
        <begin position="35"/>
        <end position="57"/>
    </location>
</feature>
<name>A0A6V7R955_9BACL</name>
<keyword evidence="1" id="KW-0472">Membrane</keyword>
<keyword evidence="1" id="KW-0812">Transmembrane</keyword>
<gene>
    <name evidence="2" type="ORF">JEOSCH030_00611</name>
</gene>
<dbReference type="AlphaFoldDB" id="A0A6V7R955"/>
<reference evidence="2 3" key="1">
    <citation type="submission" date="2020-07" db="EMBL/GenBank/DDBJ databases">
        <authorList>
            <person name="Criscuolo A."/>
        </authorList>
    </citation>
    <scope>NUCLEOTIDE SEQUENCE [LARGE SCALE GENOMIC DNA]</scope>
    <source>
        <strain evidence="3">CIP 111030</strain>
    </source>
</reference>
<protein>
    <submittedName>
        <fullName evidence="2">Uncharacterized protein</fullName>
    </submittedName>
</protein>
<evidence type="ECO:0000256" key="1">
    <source>
        <dbReference type="SAM" id="Phobius"/>
    </source>
</evidence>
<accession>A0A6V7R955</accession>
<organism evidence="2 3">
    <name type="scientific">Phocicoccus schoeneichii</name>
    <dbReference type="NCBI Taxonomy" id="1812261"/>
    <lineage>
        <taxon>Bacteria</taxon>
        <taxon>Bacillati</taxon>
        <taxon>Bacillota</taxon>
        <taxon>Bacilli</taxon>
        <taxon>Bacillales</taxon>
        <taxon>Salinicoccaceae</taxon>
        <taxon>Phocicoccus</taxon>
    </lineage>
</organism>